<dbReference type="InterPro" id="IPR050251">
    <property type="entry name" value="HpcH-HpaI_aldolase"/>
</dbReference>
<organism evidence="5 6">
    <name type="scientific">Danxiaibacter flavus</name>
    <dbReference type="NCBI Taxonomy" id="3049108"/>
    <lineage>
        <taxon>Bacteria</taxon>
        <taxon>Pseudomonadati</taxon>
        <taxon>Bacteroidota</taxon>
        <taxon>Chitinophagia</taxon>
        <taxon>Chitinophagales</taxon>
        <taxon>Chitinophagaceae</taxon>
        <taxon>Danxiaibacter</taxon>
    </lineage>
</organism>
<accession>A0ABV3ZQ54</accession>
<dbReference type="PROSITE" id="PS51704">
    <property type="entry name" value="GP_PDE"/>
    <property type="match status" value="1"/>
</dbReference>
<dbReference type="Pfam" id="PF03328">
    <property type="entry name" value="HpcH_HpaI"/>
    <property type="match status" value="1"/>
</dbReference>
<reference evidence="5 6" key="1">
    <citation type="submission" date="2023-07" db="EMBL/GenBank/DDBJ databases">
        <authorList>
            <person name="Lian W.-H."/>
        </authorList>
    </citation>
    <scope>NUCLEOTIDE SEQUENCE [LARGE SCALE GENOMIC DNA]</scope>
    <source>
        <strain evidence="5 6">SYSU DXS3180</strain>
    </source>
</reference>
<dbReference type="RefSeq" id="WP_369332365.1">
    <property type="nucleotide sequence ID" value="NZ_JAULBC010000011.1"/>
</dbReference>
<dbReference type="InterPro" id="IPR030395">
    <property type="entry name" value="GP_PDE_dom"/>
</dbReference>
<evidence type="ECO:0000313" key="5">
    <source>
        <dbReference type="EMBL" id="MEX6690949.1"/>
    </source>
</evidence>
<dbReference type="Proteomes" id="UP001560573">
    <property type="component" value="Unassembled WGS sequence"/>
</dbReference>
<dbReference type="PANTHER" id="PTHR30502:SF0">
    <property type="entry name" value="PHOSPHOENOLPYRUVATE CARBOXYLASE FAMILY PROTEIN"/>
    <property type="match status" value="1"/>
</dbReference>
<evidence type="ECO:0000259" key="4">
    <source>
        <dbReference type="PROSITE" id="PS51704"/>
    </source>
</evidence>
<dbReference type="InterPro" id="IPR005000">
    <property type="entry name" value="Aldolase/citrate-lyase_domain"/>
</dbReference>
<evidence type="ECO:0000256" key="2">
    <source>
        <dbReference type="ARBA" id="ARBA00022723"/>
    </source>
</evidence>
<dbReference type="Gene3D" id="3.20.20.60">
    <property type="entry name" value="Phosphoenolpyruvate-binding domains"/>
    <property type="match status" value="1"/>
</dbReference>
<dbReference type="SUPFAM" id="SSF51621">
    <property type="entry name" value="Phosphoenolpyruvate/pyruvate domain"/>
    <property type="match status" value="1"/>
</dbReference>
<dbReference type="InterPro" id="IPR040442">
    <property type="entry name" value="Pyrv_kinase-like_dom_sf"/>
</dbReference>
<comment type="caution">
    <text evidence="5">The sequence shown here is derived from an EMBL/GenBank/DDBJ whole genome shotgun (WGS) entry which is preliminary data.</text>
</comment>
<dbReference type="GO" id="GO:0016829">
    <property type="term" value="F:lyase activity"/>
    <property type="evidence" value="ECO:0007669"/>
    <property type="project" value="UniProtKB-KW"/>
</dbReference>
<sequence length="277" mass="30365">MIGNEFRNALRSGKTVYGTLISSTSPKLFDTTVSMGLDFIFLCNEHVLYNQDSLGWMCRAYKAAGLNPVVRILSPDPYLATQALDAGAGAILVPYVEDIEDVYDLIGAVKYRPLKGKKLKKLLYGEEKPTDELKAYLKNHNRNNTLLINIESQAGAANLDEFLAIQTFDGPGVDGIVLGPHDLSVSYEMPEKYRSEEFLKLSCEIITKARARGVAAGGHNGARGNLDLLATWAKAGANIILNSSDMFLFADRLQDEMNVIRQIKGEKASSAQESISI</sequence>
<feature type="domain" description="GP-PDE" evidence="4">
    <location>
        <begin position="1"/>
        <end position="103"/>
    </location>
</feature>
<keyword evidence="3 5" id="KW-0456">Lyase</keyword>
<dbReference type="InterPro" id="IPR015813">
    <property type="entry name" value="Pyrv/PenolPyrv_kinase-like_dom"/>
</dbReference>
<dbReference type="EMBL" id="JAULBC010000011">
    <property type="protein sequence ID" value="MEX6690949.1"/>
    <property type="molecule type" value="Genomic_DNA"/>
</dbReference>
<evidence type="ECO:0000256" key="1">
    <source>
        <dbReference type="ARBA" id="ARBA00005568"/>
    </source>
</evidence>
<keyword evidence="6" id="KW-1185">Reference proteome</keyword>
<protein>
    <submittedName>
        <fullName evidence="5">Aldolase/citrate lyase family protein</fullName>
    </submittedName>
</protein>
<name>A0ABV3ZQ54_9BACT</name>
<proteinExistence type="inferred from homology"/>
<evidence type="ECO:0000256" key="3">
    <source>
        <dbReference type="ARBA" id="ARBA00023239"/>
    </source>
</evidence>
<gene>
    <name evidence="5" type="ORF">QTN47_25800</name>
</gene>
<comment type="similarity">
    <text evidence="1">Belongs to the HpcH/HpaI aldolase family.</text>
</comment>
<dbReference type="PANTHER" id="PTHR30502">
    <property type="entry name" value="2-KETO-3-DEOXY-L-RHAMNONATE ALDOLASE"/>
    <property type="match status" value="1"/>
</dbReference>
<evidence type="ECO:0000313" key="6">
    <source>
        <dbReference type="Proteomes" id="UP001560573"/>
    </source>
</evidence>
<keyword evidence="2" id="KW-0479">Metal-binding</keyword>